<dbReference type="AlphaFoldDB" id="A0AAV7PNC0"/>
<evidence type="ECO:0000313" key="1">
    <source>
        <dbReference type="EMBL" id="KAJ1127258.1"/>
    </source>
</evidence>
<gene>
    <name evidence="1" type="ORF">NDU88_005661</name>
</gene>
<sequence length="122" mass="13265">MKNENGPWSFLHSRCPIAPRSSRAAAAARDTLRTAFIFLGVGVAGLSHGSAHSLFFSTARNSAFCPCAARTPAALRARSIRLWGGGRAQGNFFWGTGNPALGASQRFTYFRHRSLWQHCGKL</sequence>
<dbReference type="EMBL" id="JANPWB010000011">
    <property type="protein sequence ID" value="KAJ1127258.1"/>
    <property type="molecule type" value="Genomic_DNA"/>
</dbReference>
<accession>A0AAV7PNC0</accession>
<reference evidence="1" key="1">
    <citation type="journal article" date="2022" name="bioRxiv">
        <title>Sequencing and chromosome-scale assembly of the giantPleurodeles waltlgenome.</title>
        <authorList>
            <person name="Brown T."/>
            <person name="Elewa A."/>
            <person name="Iarovenko S."/>
            <person name="Subramanian E."/>
            <person name="Araus A.J."/>
            <person name="Petzold A."/>
            <person name="Susuki M."/>
            <person name="Suzuki K.-i.T."/>
            <person name="Hayashi T."/>
            <person name="Toyoda A."/>
            <person name="Oliveira C."/>
            <person name="Osipova E."/>
            <person name="Leigh N.D."/>
            <person name="Simon A."/>
            <person name="Yun M.H."/>
        </authorList>
    </citation>
    <scope>NUCLEOTIDE SEQUENCE</scope>
    <source>
        <strain evidence="1">20211129_DDA</strain>
        <tissue evidence="1">Liver</tissue>
    </source>
</reference>
<organism evidence="1 2">
    <name type="scientific">Pleurodeles waltl</name>
    <name type="common">Iberian ribbed newt</name>
    <dbReference type="NCBI Taxonomy" id="8319"/>
    <lineage>
        <taxon>Eukaryota</taxon>
        <taxon>Metazoa</taxon>
        <taxon>Chordata</taxon>
        <taxon>Craniata</taxon>
        <taxon>Vertebrata</taxon>
        <taxon>Euteleostomi</taxon>
        <taxon>Amphibia</taxon>
        <taxon>Batrachia</taxon>
        <taxon>Caudata</taxon>
        <taxon>Salamandroidea</taxon>
        <taxon>Salamandridae</taxon>
        <taxon>Pleurodelinae</taxon>
        <taxon>Pleurodeles</taxon>
    </lineage>
</organism>
<name>A0AAV7PNC0_PLEWA</name>
<proteinExistence type="predicted"/>
<keyword evidence="2" id="KW-1185">Reference proteome</keyword>
<dbReference type="Proteomes" id="UP001066276">
    <property type="component" value="Chromosome 7"/>
</dbReference>
<evidence type="ECO:0000313" key="2">
    <source>
        <dbReference type="Proteomes" id="UP001066276"/>
    </source>
</evidence>
<protein>
    <submittedName>
        <fullName evidence="1">Uncharacterized protein</fullName>
    </submittedName>
</protein>
<comment type="caution">
    <text evidence="1">The sequence shown here is derived from an EMBL/GenBank/DDBJ whole genome shotgun (WGS) entry which is preliminary data.</text>
</comment>